<evidence type="ECO:0000256" key="1">
    <source>
        <dbReference type="SAM" id="MobiDB-lite"/>
    </source>
</evidence>
<organism evidence="3 4">
    <name type="scientific">Sorangium cellulosum (strain So ce56)</name>
    <name type="common">Polyangium cellulosum (strain So ce56)</name>
    <dbReference type="NCBI Taxonomy" id="448385"/>
    <lineage>
        <taxon>Bacteria</taxon>
        <taxon>Pseudomonadati</taxon>
        <taxon>Myxococcota</taxon>
        <taxon>Polyangia</taxon>
        <taxon>Polyangiales</taxon>
        <taxon>Polyangiaceae</taxon>
        <taxon>Sorangium</taxon>
    </lineage>
</organism>
<evidence type="ECO:0000313" key="4">
    <source>
        <dbReference type="Proteomes" id="UP000002139"/>
    </source>
</evidence>
<dbReference type="eggNOG" id="ENOG502ZE9Y">
    <property type="taxonomic scope" value="Bacteria"/>
</dbReference>
<dbReference type="AlphaFoldDB" id="A9GEW7"/>
<keyword evidence="4" id="KW-1185">Reference proteome</keyword>
<protein>
    <recommendedName>
        <fullName evidence="5">Outer membrane beta-barrel domain-containing protein</fullName>
    </recommendedName>
</protein>
<name>A9GEW7_SORC5</name>
<dbReference type="Gene3D" id="2.40.160.20">
    <property type="match status" value="1"/>
</dbReference>
<evidence type="ECO:0000313" key="3">
    <source>
        <dbReference type="EMBL" id="CAN93066.1"/>
    </source>
</evidence>
<dbReference type="Proteomes" id="UP000002139">
    <property type="component" value="Chromosome"/>
</dbReference>
<gene>
    <name evidence="3" type="ordered locus">sce2907</name>
</gene>
<sequence length="308" mass="34050">MNQARVGLLVAAALVAMPLTASAQPKGQPKEINLDEPETPAEGTEPVEAPAAPAEGGETTGLGDICAIDPTACPTINLEKEAAKDLKNETYAVQQIYALRYHRFEVNPYFGLTMNDQFVGHNGPGLAVNWYLTNVLAIGVNGNWYGGLNTPSDFNFQTSRAARIGEPITEYQWNANANFTYVPAYGKFAGFSDFIFHYDFFVLGGVGAISTRPMAVVDPDNRTFDWKPKLSFHVGGGLRIFFNRWFAAMFEVSDYIFFDELENPSVDTNNPQDKSTWLAEGKSFTNNVQAQVGLSVFLPFSWEYRLPK</sequence>
<feature type="chain" id="PRO_5002735901" description="Outer membrane beta-barrel domain-containing protein" evidence="2">
    <location>
        <begin position="24"/>
        <end position="308"/>
    </location>
</feature>
<feature type="region of interest" description="Disordered" evidence="1">
    <location>
        <begin position="22"/>
        <end position="60"/>
    </location>
</feature>
<dbReference type="InterPro" id="IPR030820">
    <property type="entry name" value="OMP_myx_plus_Proteobacteria"/>
</dbReference>
<proteinExistence type="predicted"/>
<evidence type="ECO:0000256" key="2">
    <source>
        <dbReference type="SAM" id="SignalP"/>
    </source>
</evidence>
<feature type="signal peptide" evidence="2">
    <location>
        <begin position="1"/>
        <end position="23"/>
    </location>
</feature>
<keyword evidence="2" id="KW-0732">Signal</keyword>
<reference evidence="3 4" key="1">
    <citation type="journal article" date="2007" name="Nat. Biotechnol.">
        <title>Complete genome sequence of the myxobacterium Sorangium cellulosum.</title>
        <authorList>
            <person name="Schneiker S."/>
            <person name="Perlova O."/>
            <person name="Kaiser O."/>
            <person name="Gerth K."/>
            <person name="Alici A."/>
            <person name="Altmeyer M.O."/>
            <person name="Bartels D."/>
            <person name="Bekel T."/>
            <person name="Beyer S."/>
            <person name="Bode E."/>
            <person name="Bode H.B."/>
            <person name="Bolten C.J."/>
            <person name="Choudhuri J.V."/>
            <person name="Doss S."/>
            <person name="Elnakady Y.A."/>
            <person name="Frank B."/>
            <person name="Gaigalat L."/>
            <person name="Goesmann A."/>
            <person name="Groeger C."/>
            <person name="Gross F."/>
            <person name="Jelsbak L."/>
            <person name="Jelsbak L."/>
            <person name="Kalinowski J."/>
            <person name="Kegler C."/>
            <person name="Knauber T."/>
            <person name="Konietzny S."/>
            <person name="Kopp M."/>
            <person name="Krause L."/>
            <person name="Krug D."/>
            <person name="Linke B."/>
            <person name="Mahmud T."/>
            <person name="Martinez-Arias R."/>
            <person name="McHardy A.C."/>
            <person name="Merai M."/>
            <person name="Meyer F."/>
            <person name="Mormann S."/>
            <person name="Munoz-Dorado J."/>
            <person name="Perez J."/>
            <person name="Pradella S."/>
            <person name="Rachid S."/>
            <person name="Raddatz G."/>
            <person name="Rosenau F."/>
            <person name="Rueckert C."/>
            <person name="Sasse F."/>
            <person name="Scharfe M."/>
            <person name="Schuster S.C."/>
            <person name="Suen G."/>
            <person name="Treuner-Lange A."/>
            <person name="Velicer G.J."/>
            <person name="Vorholter F.-J."/>
            <person name="Weissman K.J."/>
            <person name="Welch R.D."/>
            <person name="Wenzel S.C."/>
            <person name="Whitworth D.E."/>
            <person name="Wilhelm S."/>
            <person name="Wittmann C."/>
            <person name="Bloecker H."/>
            <person name="Puehler A."/>
            <person name="Mueller R."/>
        </authorList>
    </citation>
    <scope>NUCLEOTIDE SEQUENCE [LARGE SCALE GENOMIC DNA]</scope>
    <source>
        <strain evidence="4">So ce56</strain>
    </source>
</reference>
<feature type="compositionally biased region" description="Low complexity" evidence="1">
    <location>
        <begin position="40"/>
        <end position="57"/>
    </location>
</feature>
<dbReference type="HOGENOM" id="CLU_078519_0_0_7"/>
<accession>A9GEW7</accession>
<dbReference type="NCBIfam" id="TIGR04565">
    <property type="entry name" value="OMP_myx_plus"/>
    <property type="match status" value="1"/>
</dbReference>
<dbReference type="KEGG" id="scl:sce2907"/>
<dbReference type="EMBL" id="AM746676">
    <property type="protein sequence ID" value="CAN93066.1"/>
    <property type="molecule type" value="Genomic_DNA"/>
</dbReference>
<dbReference type="BioCyc" id="SCEL448385:SCE_RS14930-MONOMER"/>
<evidence type="ECO:0008006" key="5">
    <source>
        <dbReference type="Google" id="ProtNLM"/>
    </source>
</evidence>